<dbReference type="Proteomes" id="UP001642464">
    <property type="component" value="Unassembled WGS sequence"/>
</dbReference>
<evidence type="ECO:0000259" key="3">
    <source>
        <dbReference type="SMART" id="SM00993"/>
    </source>
</evidence>
<protein>
    <submittedName>
        <fullName evidence="4">Vacuolar protein sorting-associated protein 72 homolog (Protein YL-1)</fullName>
    </submittedName>
</protein>
<evidence type="ECO:0000313" key="4">
    <source>
        <dbReference type="EMBL" id="CAK9003897.1"/>
    </source>
</evidence>
<feature type="domain" description="Vps72/YL1 C-terminal" evidence="3">
    <location>
        <begin position="353"/>
        <end position="382"/>
    </location>
</feature>
<organism evidence="4 5">
    <name type="scientific">Durusdinium trenchii</name>
    <dbReference type="NCBI Taxonomy" id="1381693"/>
    <lineage>
        <taxon>Eukaryota</taxon>
        <taxon>Sar</taxon>
        <taxon>Alveolata</taxon>
        <taxon>Dinophyceae</taxon>
        <taxon>Suessiales</taxon>
        <taxon>Symbiodiniaceae</taxon>
        <taxon>Durusdinium</taxon>
    </lineage>
</organism>
<feature type="compositionally biased region" description="Acidic residues" evidence="2">
    <location>
        <begin position="73"/>
        <end position="83"/>
    </location>
</feature>
<keyword evidence="5" id="KW-1185">Reference proteome</keyword>
<comment type="caution">
    <text evidence="4">The sequence shown here is derived from an EMBL/GenBank/DDBJ whole genome shotgun (WGS) entry which is preliminary data.</text>
</comment>
<feature type="compositionally biased region" description="Acidic residues" evidence="2">
    <location>
        <begin position="149"/>
        <end position="158"/>
    </location>
</feature>
<dbReference type="Pfam" id="PF05764">
    <property type="entry name" value="YL1"/>
    <property type="match status" value="1"/>
</dbReference>
<evidence type="ECO:0000313" key="5">
    <source>
        <dbReference type="Proteomes" id="UP001642464"/>
    </source>
</evidence>
<sequence length="392" mass="44465">MSNSPSEVRAKSGWPATARWRRRGGARRAGSAGREHERRQQRQFHELREPHEEQRVDEGGMTAQDEQVADKEEKEEEEEEEESSGTPEPYVVPQRSTRGRRMGELVGEAAEADAEFWHQDAWAELSEDDDIGSDEYSSDGTTKEKRDSDFDDVDENQEERERMQQALEQEEQDKRQARTERNKRRKGVYVDPALKVRPQKKARSTASSSRRTADVIIPNHRSKRSSTEIQSKATQSLQRQRSERARAAPKRPVEPKAVLTQQQLLEAAAQTEVENKRSLQLMMMLQEEKRREKQTTEKLAAPRVIRFSSTRNVKRDPKTGELLGPPVSSLTFTYVDKVPLAINAKASPPPEKPICSVTGLPAKYRDPVTGVPFRTVEAFKVLRATAAKPASG</sequence>
<dbReference type="InterPro" id="IPR013272">
    <property type="entry name" value="Vps72/YL1_C"/>
</dbReference>
<feature type="compositionally biased region" description="Basic and acidic residues" evidence="2">
    <location>
        <begin position="240"/>
        <end position="254"/>
    </location>
</feature>
<dbReference type="EMBL" id="CAXAMM010004529">
    <property type="protein sequence ID" value="CAK9003897.1"/>
    <property type="molecule type" value="Genomic_DNA"/>
</dbReference>
<comment type="similarity">
    <text evidence="1">Belongs to the VPS72/YL1 family.</text>
</comment>
<dbReference type="PANTHER" id="PTHR13275:SF4">
    <property type="entry name" value="VACUOLAR PROTEIN SORTING-ASSOCIATED PROTEIN 72 HOMOLOG"/>
    <property type="match status" value="1"/>
</dbReference>
<gene>
    <name evidence="4" type="ORF">SCF082_LOCUS7955</name>
</gene>
<proteinExistence type="inferred from homology"/>
<evidence type="ECO:0000256" key="1">
    <source>
        <dbReference type="ARBA" id="ARBA00006832"/>
    </source>
</evidence>
<accession>A0ABP0IQX7</accession>
<dbReference type="SMART" id="SM00993">
    <property type="entry name" value="YL1_C"/>
    <property type="match status" value="1"/>
</dbReference>
<dbReference type="InterPro" id="IPR046757">
    <property type="entry name" value="YL1_N"/>
</dbReference>
<reference evidence="4 5" key="1">
    <citation type="submission" date="2024-02" db="EMBL/GenBank/DDBJ databases">
        <authorList>
            <person name="Chen Y."/>
            <person name="Shah S."/>
            <person name="Dougan E. K."/>
            <person name="Thang M."/>
            <person name="Chan C."/>
        </authorList>
    </citation>
    <scope>NUCLEOTIDE SEQUENCE [LARGE SCALE GENOMIC DNA]</scope>
</reference>
<feature type="compositionally biased region" description="Basic and acidic residues" evidence="2">
    <location>
        <begin position="33"/>
        <end position="58"/>
    </location>
</feature>
<feature type="region of interest" description="Disordered" evidence="2">
    <location>
        <begin position="1"/>
        <end position="256"/>
    </location>
</feature>
<evidence type="ECO:0000256" key="2">
    <source>
        <dbReference type="SAM" id="MobiDB-lite"/>
    </source>
</evidence>
<feature type="compositionally biased region" description="Polar residues" evidence="2">
    <location>
        <begin position="227"/>
        <end position="239"/>
    </location>
</feature>
<name>A0ABP0IQX7_9DINO</name>
<dbReference type="Pfam" id="PF08265">
    <property type="entry name" value="YL1_C"/>
    <property type="match status" value="1"/>
</dbReference>
<feature type="compositionally biased region" description="Acidic residues" evidence="2">
    <location>
        <begin position="125"/>
        <end position="137"/>
    </location>
</feature>
<dbReference type="PANTHER" id="PTHR13275">
    <property type="entry name" value="YL-1 PROTEIN TRANSCRIPTION FACTOR-LIKE 1"/>
    <property type="match status" value="1"/>
</dbReference>